<sequence length="610" mass="66755">MIHRRFGLTIRLLLLNVGGMLILAFLFSTNLVFSLGRARDEVLQIASQGLETQSRSQIPLLHEQTATVTQERLTTIVDVNMIAAQAVLSSDRDPLIGPVAVSARPLSQLPDGGQADLRPDRVTSVYSPILGRPRDLLRDLEASAVLDMIWPQQFLMRNQHIIASAYIMPERLIRIYPAIDVTDHSADLDRMVKGSFAFEQRRPLWLAPFRPPPFLRSVTVDPLISAVIIPIFAAESLQGVIISYVSLGSLTADLVGALPTQDSAAFLIDNQYRLIAASTRIMPELTGSPDATIEEGLVVSRTNSLSLDQALTKMTLQQQGVEQIELGDRAYFLSYQPIAEADWSIGLLTPLDDLTRSASAVSEVIGESSQATLLTTLTSTSVLVLLTALVSFFFTQRLVSPLRKLAIAAHHIGQGDYTRQVVVRSQDEIGDMARAFHTMSQSILASQARLQRDNQGLEETVRARTTELEETVQQLSSSLAEQAQLHHQLQQLSTPVIRVSQGVLLVPLIGSLDSQRAKQALDLLLKEVVAERARTVILDVTGIVVIDQAVATALLQTAFALRLLGTGMIMSGIRPELAEVLVTLDLDLSLVRTMATLEAAIALALREQTR</sequence>
<evidence type="ECO:0000259" key="2">
    <source>
        <dbReference type="PROSITE" id="PS50801"/>
    </source>
</evidence>
<dbReference type="InterPro" id="IPR051932">
    <property type="entry name" value="Bact_StressResp_Reg"/>
</dbReference>
<name>A0A426TVB1_9CHLR</name>
<keyword evidence="1" id="KW-0472">Membrane</keyword>
<dbReference type="CDD" id="cd06225">
    <property type="entry name" value="HAMP"/>
    <property type="match status" value="1"/>
</dbReference>
<comment type="caution">
    <text evidence="4">The sequence shown here is derived from an EMBL/GenBank/DDBJ whole genome shotgun (WGS) entry which is preliminary data.</text>
</comment>
<dbReference type="CDD" id="cd07041">
    <property type="entry name" value="STAS_RsbR_RsbS_like"/>
    <property type="match status" value="1"/>
</dbReference>
<accession>A0A426TVB1</accession>
<dbReference type="InterPro" id="IPR003660">
    <property type="entry name" value="HAMP_dom"/>
</dbReference>
<evidence type="ECO:0000313" key="5">
    <source>
        <dbReference type="Proteomes" id="UP000280307"/>
    </source>
</evidence>
<dbReference type="SMART" id="SM00304">
    <property type="entry name" value="HAMP"/>
    <property type="match status" value="1"/>
</dbReference>
<keyword evidence="1" id="KW-0812">Transmembrane</keyword>
<dbReference type="InterPro" id="IPR036513">
    <property type="entry name" value="STAS_dom_sf"/>
</dbReference>
<gene>
    <name evidence="4" type="ORF">EI684_15800</name>
</gene>
<dbReference type="Pfam" id="PF00672">
    <property type="entry name" value="HAMP"/>
    <property type="match status" value="1"/>
</dbReference>
<dbReference type="PROSITE" id="PS50885">
    <property type="entry name" value="HAMP"/>
    <property type="match status" value="1"/>
</dbReference>
<organism evidence="4 5">
    <name type="scientific">Candidatus Viridilinea halotolerans</name>
    <dbReference type="NCBI Taxonomy" id="2491704"/>
    <lineage>
        <taxon>Bacteria</taxon>
        <taxon>Bacillati</taxon>
        <taxon>Chloroflexota</taxon>
        <taxon>Chloroflexia</taxon>
        <taxon>Chloroflexales</taxon>
        <taxon>Chloroflexineae</taxon>
        <taxon>Oscillochloridaceae</taxon>
        <taxon>Candidatus Viridilinea</taxon>
    </lineage>
</organism>
<evidence type="ECO:0000259" key="3">
    <source>
        <dbReference type="PROSITE" id="PS50885"/>
    </source>
</evidence>
<evidence type="ECO:0000256" key="1">
    <source>
        <dbReference type="SAM" id="Phobius"/>
    </source>
</evidence>
<keyword evidence="1" id="KW-1133">Transmembrane helix</keyword>
<feature type="transmembrane region" description="Helical" evidence="1">
    <location>
        <begin position="12"/>
        <end position="33"/>
    </location>
</feature>
<protein>
    <submittedName>
        <fullName evidence="4">HAMP domain-containing protein</fullName>
    </submittedName>
</protein>
<dbReference type="GO" id="GO:0016020">
    <property type="term" value="C:membrane"/>
    <property type="evidence" value="ECO:0007669"/>
    <property type="project" value="InterPro"/>
</dbReference>
<dbReference type="Gene3D" id="3.30.750.24">
    <property type="entry name" value="STAS domain"/>
    <property type="match status" value="1"/>
</dbReference>
<dbReference type="SUPFAM" id="SSF158472">
    <property type="entry name" value="HAMP domain-like"/>
    <property type="match status" value="1"/>
</dbReference>
<dbReference type="PROSITE" id="PS50801">
    <property type="entry name" value="STAS"/>
    <property type="match status" value="1"/>
</dbReference>
<dbReference type="GO" id="GO:0007165">
    <property type="term" value="P:signal transduction"/>
    <property type="evidence" value="ECO:0007669"/>
    <property type="project" value="InterPro"/>
</dbReference>
<dbReference type="AlphaFoldDB" id="A0A426TVB1"/>
<dbReference type="Proteomes" id="UP000280307">
    <property type="component" value="Unassembled WGS sequence"/>
</dbReference>
<dbReference type="EMBL" id="RSAS01000643">
    <property type="protein sequence ID" value="RRR69372.1"/>
    <property type="molecule type" value="Genomic_DNA"/>
</dbReference>
<proteinExistence type="predicted"/>
<dbReference type="InterPro" id="IPR002645">
    <property type="entry name" value="STAS_dom"/>
</dbReference>
<feature type="domain" description="HAMP" evidence="3">
    <location>
        <begin position="396"/>
        <end position="448"/>
    </location>
</feature>
<evidence type="ECO:0000313" key="4">
    <source>
        <dbReference type="EMBL" id="RRR69372.1"/>
    </source>
</evidence>
<dbReference type="Gene3D" id="6.10.340.10">
    <property type="match status" value="1"/>
</dbReference>
<feature type="domain" description="STAS" evidence="2">
    <location>
        <begin position="493"/>
        <end position="604"/>
    </location>
</feature>
<dbReference type="PANTHER" id="PTHR33745:SF1">
    <property type="entry name" value="RSBT ANTAGONIST PROTEIN RSBS"/>
    <property type="match status" value="1"/>
</dbReference>
<dbReference type="Gene3D" id="3.30.450.20">
    <property type="entry name" value="PAS domain"/>
    <property type="match status" value="1"/>
</dbReference>
<dbReference type="SUPFAM" id="SSF52091">
    <property type="entry name" value="SpoIIaa-like"/>
    <property type="match status" value="1"/>
</dbReference>
<reference evidence="4 5" key="1">
    <citation type="submission" date="2018-12" db="EMBL/GenBank/DDBJ databases">
        <title>Genome Sequence of Candidatus Viridilinea halotolerans isolated from saline sulfide-rich spring.</title>
        <authorList>
            <person name="Grouzdev D.S."/>
            <person name="Burganskaya E.I."/>
            <person name="Krutkina M.S."/>
            <person name="Sukhacheva M.V."/>
            <person name="Gorlenko V.M."/>
        </authorList>
    </citation>
    <scope>NUCLEOTIDE SEQUENCE [LARGE SCALE GENOMIC DNA]</scope>
    <source>
        <strain evidence="4">Chok-6</strain>
    </source>
</reference>
<dbReference type="PANTHER" id="PTHR33745">
    <property type="entry name" value="RSBT ANTAGONIST PROTEIN RSBS-RELATED"/>
    <property type="match status" value="1"/>
</dbReference>
<dbReference type="Pfam" id="PF01740">
    <property type="entry name" value="STAS"/>
    <property type="match status" value="1"/>
</dbReference>